<keyword evidence="2" id="KW-1185">Reference proteome</keyword>
<sequence length="352" mass="40524">MEGRNREILELFLSHIKEKHADDISLVCCYGSYVNGTANAMSDLDFYYVPKRNSFNKLNIAFIYMGIGYDFWDMSWQRLEKISDFDDMLTSLVTEAKVVYSHSAEDERRFHQLQAKILQRTTATTSKDMISKAKKHLNEAKVNYFNLQGAPNVKSIRLASGNILLQISNALLLTNNKFLKFGIKHHLEELLSLDILPKKFHENYLSLIKPSDLDEILAASLDLITSTEKLLDDLITEIDNEPIKITDFIGLYEELTSIWNKIYFNCDAENYRTCFIAALTLQSEVDAFCQRCRLPPINFIDAFQYDDLLGFKKQVQKAEELFVNYLSQLNIPVLRCESLADIHNALKRASNT</sequence>
<name>A0ABV6E9P0_9GAMM</name>
<dbReference type="Gene3D" id="3.30.460.10">
    <property type="entry name" value="Beta Polymerase, domain 2"/>
    <property type="match status" value="1"/>
</dbReference>
<comment type="caution">
    <text evidence="1">The sequence shown here is derived from an EMBL/GenBank/DDBJ whole genome shotgun (WGS) entry which is preliminary data.</text>
</comment>
<accession>A0ABV6E9P0</accession>
<reference evidence="1 2" key="1">
    <citation type="submission" date="2024-09" db="EMBL/GenBank/DDBJ databases">
        <authorList>
            <person name="Sun Q."/>
            <person name="Mori K."/>
        </authorList>
    </citation>
    <scope>NUCLEOTIDE SEQUENCE [LARGE SCALE GENOMIC DNA]</scope>
    <source>
        <strain evidence="1 2">CCM 8626</strain>
    </source>
</reference>
<dbReference type="InterPro" id="IPR043519">
    <property type="entry name" value="NT_sf"/>
</dbReference>
<organism evidence="1 2">
    <name type="scientific">Serratia aquatilis</name>
    <dbReference type="NCBI Taxonomy" id="1737515"/>
    <lineage>
        <taxon>Bacteria</taxon>
        <taxon>Pseudomonadati</taxon>
        <taxon>Pseudomonadota</taxon>
        <taxon>Gammaproteobacteria</taxon>
        <taxon>Enterobacterales</taxon>
        <taxon>Yersiniaceae</taxon>
        <taxon>Serratia</taxon>
    </lineage>
</organism>
<evidence type="ECO:0000313" key="1">
    <source>
        <dbReference type="EMBL" id="MFC0225479.1"/>
    </source>
</evidence>
<evidence type="ECO:0008006" key="3">
    <source>
        <dbReference type="Google" id="ProtNLM"/>
    </source>
</evidence>
<gene>
    <name evidence="1" type="ORF">ACFFJ3_02985</name>
</gene>
<dbReference type="RefSeq" id="WP_380672821.1">
    <property type="nucleotide sequence ID" value="NZ_CP173186.1"/>
</dbReference>
<protein>
    <recommendedName>
        <fullName evidence="3">Nucleotidyltransferase domain-containing protein</fullName>
    </recommendedName>
</protein>
<dbReference type="SUPFAM" id="SSF81301">
    <property type="entry name" value="Nucleotidyltransferase"/>
    <property type="match status" value="1"/>
</dbReference>
<evidence type="ECO:0000313" key="2">
    <source>
        <dbReference type="Proteomes" id="UP001589792"/>
    </source>
</evidence>
<dbReference type="Proteomes" id="UP001589792">
    <property type="component" value="Unassembled WGS sequence"/>
</dbReference>
<proteinExistence type="predicted"/>
<dbReference type="EMBL" id="JBHLXG010000003">
    <property type="protein sequence ID" value="MFC0225479.1"/>
    <property type="molecule type" value="Genomic_DNA"/>
</dbReference>